<reference evidence="2 3" key="1">
    <citation type="journal article" date="2014" name="Proc. Natl. Acad. Sci. U.S.A.">
        <title>Functional type 2 photosynthetic reaction centers found in the rare bacterial phylum Gemmatimonadetes.</title>
        <authorList>
            <person name="Zeng Y."/>
            <person name="Feng F."/>
            <person name="Medova H."/>
            <person name="Dean J."/>
            <person name="Koblizek M."/>
        </authorList>
    </citation>
    <scope>NUCLEOTIDE SEQUENCE [LARGE SCALE GENOMIC DNA]</scope>
    <source>
        <strain evidence="2 3">AP64</strain>
    </source>
</reference>
<evidence type="ECO:0008006" key="4">
    <source>
        <dbReference type="Google" id="ProtNLM"/>
    </source>
</evidence>
<feature type="region of interest" description="Disordered" evidence="1">
    <location>
        <begin position="147"/>
        <end position="184"/>
    </location>
</feature>
<keyword evidence="3" id="KW-1185">Reference proteome</keyword>
<organism evidence="2 3">
    <name type="scientific">Gemmatimonas phototrophica</name>
    <dbReference type="NCBI Taxonomy" id="1379270"/>
    <lineage>
        <taxon>Bacteria</taxon>
        <taxon>Pseudomonadati</taxon>
        <taxon>Gemmatimonadota</taxon>
        <taxon>Gemmatimonadia</taxon>
        <taxon>Gemmatimonadales</taxon>
        <taxon>Gemmatimonadaceae</taxon>
        <taxon>Gemmatimonas</taxon>
    </lineage>
</organism>
<accession>A0A143BIP2</accession>
<dbReference type="KEGG" id="gph:GEMMAAP_04535"/>
<evidence type="ECO:0000256" key="1">
    <source>
        <dbReference type="SAM" id="MobiDB-lite"/>
    </source>
</evidence>
<dbReference type="EMBL" id="CP011454">
    <property type="protein sequence ID" value="AMW04304.1"/>
    <property type="molecule type" value="Genomic_DNA"/>
</dbReference>
<dbReference type="PROSITE" id="PS51257">
    <property type="entry name" value="PROKAR_LIPOPROTEIN"/>
    <property type="match status" value="1"/>
</dbReference>
<dbReference type="eggNOG" id="ENOG5031510">
    <property type="taxonomic scope" value="Bacteria"/>
</dbReference>
<reference evidence="2 3" key="2">
    <citation type="journal article" date="2016" name="Environ. Microbiol. Rep.">
        <title>Metagenomic evidence for the presence of phototrophic Gemmatimonadetes bacteria in diverse environments.</title>
        <authorList>
            <person name="Zeng Y."/>
            <person name="Baumbach J."/>
            <person name="Barbosa E.G."/>
            <person name="Azevedo V."/>
            <person name="Zhang C."/>
            <person name="Koblizek M."/>
        </authorList>
    </citation>
    <scope>NUCLEOTIDE SEQUENCE [LARGE SCALE GENOMIC DNA]</scope>
    <source>
        <strain evidence="2 3">AP64</strain>
    </source>
</reference>
<dbReference type="Proteomes" id="UP000076404">
    <property type="component" value="Chromosome"/>
</dbReference>
<gene>
    <name evidence="2" type="ORF">GEMMAAP_04535</name>
</gene>
<proteinExistence type="predicted"/>
<name>A0A143BIP2_9BACT</name>
<protein>
    <recommendedName>
        <fullName evidence="4">DUF3192 domain-containing protein</fullName>
    </recommendedName>
</protein>
<dbReference type="AlphaFoldDB" id="A0A143BIP2"/>
<evidence type="ECO:0000313" key="3">
    <source>
        <dbReference type="Proteomes" id="UP000076404"/>
    </source>
</evidence>
<evidence type="ECO:0000313" key="2">
    <source>
        <dbReference type="EMBL" id="AMW04304.1"/>
    </source>
</evidence>
<sequence>MRSLFNLDIHPMKTRFVRTTYITFATALTLLGACGDSGAGDVGADKLEPIAEGTSRDSVLLVMGEGPLTAQYSDTMRLEHGFRRENYVIDGKSYEVLYYRELQGNVAEQVQQAKETPVVLQNGKVLGWGWKYYLEAMESLKLPNPTGNIPGGNGAPPAIIPTDSSNSAKADSAAPADSSKKSGA</sequence>
<feature type="compositionally biased region" description="Low complexity" evidence="1">
    <location>
        <begin position="155"/>
        <end position="184"/>
    </location>
</feature>